<feature type="chain" id="PRO_5008889895" evidence="3">
    <location>
        <begin position="23"/>
        <end position="362"/>
    </location>
</feature>
<comment type="caution">
    <text evidence="5">The sequence shown here is derived from an EMBL/GenBank/DDBJ whole genome shotgun (WGS) entry which is preliminary data.</text>
</comment>
<keyword evidence="6" id="KW-1185">Reference proteome</keyword>
<evidence type="ECO:0000256" key="1">
    <source>
        <dbReference type="ARBA" id="ARBA00010062"/>
    </source>
</evidence>
<dbReference type="PANTHER" id="PTHR47151">
    <property type="entry name" value="LEU/ILE/VAL-BINDING ABC TRANSPORTER SUBUNIT"/>
    <property type="match status" value="1"/>
</dbReference>
<dbReference type="RefSeq" id="WP_068958544.1">
    <property type="nucleotide sequence ID" value="NZ_LGLV01000020.1"/>
</dbReference>
<evidence type="ECO:0000256" key="2">
    <source>
        <dbReference type="ARBA" id="ARBA00022729"/>
    </source>
</evidence>
<feature type="domain" description="Leucine-binding protein" evidence="4">
    <location>
        <begin position="26"/>
        <end position="348"/>
    </location>
</feature>
<comment type="similarity">
    <text evidence="1">Belongs to the leucine-binding protein family.</text>
</comment>
<gene>
    <name evidence="5" type="ORF">ADU59_27175</name>
</gene>
<dbReference type="Pfam" id="PF13458">
    <property type="entry name" value="Peripla_BP_6"/>
    <property type="match status" value="1"/>
</dbReference>
<sequence>MYHSIVVSLLIAGSVSAAPAWAAGMKIAVVAPAEGPFALLGQQMLAGAHFQAEDRGSEIIAIPETCEPKDAEALTKALLASGAEAAIGFLCTESLEAVLPALAEAGIPALTLSARSDILMEDALKKKWPLFRLGPSAKAEAAKVTEIILSRWKNEPLGLIEDGTIHGRELVESVRGALAEIGLTPTFSDTYRPAQEQQVSLVRRLAKSGATHVFTGGDRADSAIIARDAASEKVPLTLMGGEALEAANQPVPLANGVLAVALPDYATLPEAKGTVEAMTAAKLLPEGYVLPAFAAVTLLEQAKDQAGKDNGPVTDALMKGPYPTVIGSIRFNAGHELADNPYRLLQWQGSRFIPAPTVSGTE</sequence>
<evidence type="ECO:0000256" key="3">
    <source>
        <dbReference type="SAM" id="SignalP"/>
    </source>
</evidence>
<evidence type="ECO:0000313" key="5">
    <source>
        <dbReference type="EMBL" id="OBZ92419.1"/>
    </source>
</evidence>
<dbReference type="PATRIC" id="fig|1612624.7.peg.3171"/>
<organism evidence="5 6">
    <name type="scientific">Pararhizobium polonicum</name>
    <dbReference type="NCBI Taxonomy" id="1612624"/>
    <lineage>
        <taxon>Bacteria</taxon>
        <taxon>Pseudomonadati</taxon>
        <taxon>Pseudomonadota</taxon>
        <taxon>Alphaproteobacteria</taxon>
        <taxon>Hyphomicrobiales</taxon>
        <taxon>Rhizobiaceae</taxon>
        <taxon>Rhizobium/Agrobacterium group</taxon>
        <taxon>Pararhizobium</taxon>
    </lineage>
</organism>
<dbReference type="InterPro" id="IPR028082">
    <property type="entry name" value="Peripla_BP_I"/>
</dbReference>
<dbReference type="EMBL" id="LGLV01000020">
    <property type="protein sequence ID" value="OBZ92419.1"/>
    <property type="molecule type" value="Genomic_DNA"/>
</dbReference>
<dbReference type="Proteomes" id="UP000093111">
    <property type="component" value="Unassembled WGS sequence"/>
</dbReference>
<dbReference type="STRING" id="1612624.ADU59_27175"/>
<evidence type="ECO:0000259" key="4">
    <source>
        <dbReference type="Pfam" id="PF13458"/>
    </source>
</evidence>
<dbReference type="CDD" id="cd06342">
    <property type="entry name" value="PBP1_ABC_LIVBP-like"/>
    <property type="match status" value="1"/>
</dbReference>
<feature type="signal peptide" evidence="3">
    <location>
        <begin position="1"/>
        <end position="22"/>
    </location>
</feature>
<dbReference type="Gene3D" id="3.40.50.2300">
    <property type="match status" value="2"/>
</dbReference>
<keyword evidence="2 3" id="KW-0732">Signal</keyword>
<dbReference type="OrthoDB" id="8439308at2"/>
<dbReference type="InterPro" id="IPR028081">
    <property type="entry name" value="Leu-bd"/>
</dbReference>
<dbReference type="AlphaFoldDB" id="A0A1C7NTW1"/>
<name>A0A1C7NTW1_9HYPH</name>
<protein>
    <submittedName>
        <fullName evidence="5">Amino acid ABC transporter</fullName>
    </submittedName>
</protein>
<evidence type="ECO:0000313" key="6">
    <source>
        <dbReference type="Proteomes" id="UP000093111"/>
    </source>
</evidence>
<dbReference type="PANTHER" id="PTHR47151:SF2">
    <property type="entry name" value="AMINO ACID BINDING PROTEIN"/>
    <property type="match status" value="1"/>
</dbReference>
<proteinExistence type="inferred from homology"/>
<accession>A0A1C7NTW1</accession>
<reference evidence="5 6" key="1">
    <citation type="journal article" date="2016" name="Syst. Appl. Microbiol.">
        <title>Pararhizobium polonicum sp. nov. isolated from tumors on stone fruit rootstocks.</title>
        <authorList>
            <person name="Pulawska J."/>
            <person name="Kuzmanovic N."/>
            <person name="Willems A."/>
            <person name="Pothier J.F."/>
        </authorList>
    </citation>
    <scope>NUCLEOTIDE SEQUENCE [LARGE SCALE GENOMIC DNA]</scope>
    <source>
        <strain evidence="5 6">F5.1</strain>
    </source>
</reference>
<dbReference type="SUPFAM" id="SSF53822">
    <property type="entry name" value="Periplasmic binding protein-like I"/>
    <property type="match status" value="1"/>
</dbReference>